<organism evidence="8 9">
    <name type="scientific">Paractinoplanes ovalisporus</name>
    <dbReference type="NCBI Taxonomy" id="2810368"/>
    <lineage>
        <taxon>Bacteria</taxon>
        <taxon>Bacillati</taxon>
        <taxon>Actinomycetota</taxon>
        <taxon>Actinomycetes</taxon>
        <taxon>Micromonosporales</taxon>
        <taxon>Micromonosporaceae</taxon>
        <taxon>Paractinoplanes</taxon>
    </lineage>
</organism>
<evidence type="ECO:0000256" key="6">
    <source>
        <dbReference type="RuleBase" id="RU363032"/>
    </source>
</evidence>
<feature type="transmembrane region" description="Helical" evidence="6">
    <location>
        <begin position="189"/>
        <end position="212"/>
    </location>
</feature>
<sequence length="253" mass="26739">MAVDVMATPAEHSPRRALRWFGMPVFLAVVGLALYAYVSAQDLDSIEQRTLNAARLTDRVIEHLQLAALSTLIVIVIAVPLGILATRRGARFVAPVVLVLGNLGQAIPSLGLITLVVLLAGVGFKSIVFGLVAYSALPILRNTMVGLQQVDQTLVKSARGMGLSGWQTLTRIELPLAVPVILAGVRTALIINIGTATLSTFFGVQALGYVIFQGIQLDRTPVLVVGAVMASGLALLVDYLAGVVEELLTPRGL</sequence>
<evidence type="ECO:0000256" key="1">
    <source>
        <dbReference type="ARBA" id="ARBA00004141"/>
    </source>
</evidence>
<keyword evidence="4 6" id="KW-1133">Transmembrane helix</keyword>
<keyword evidence="3 6" id="KW-0812">Transmembrane</keyword>
<dbReference type="InterPro" id="IPR035906">
    <property type="entry name" value="MetI-like_sf"/>
</dbReference>
<evidence type="ECO:0000256" key="2">
    <source>
        <dbReference type="ARBA" id="ARBA00022448"/>
    </source>
</evidence>
<evidence type="ECO:0000313" key="9">
    <source>
        <dbReference type="Proteomes" id="UP000632138"/>
    </source>
</evidence>
<feature type="transmembrane region" description="Helical" evidence="6">
    <location>
        <begin position="116"/>
        <end position="137"/>
    </location>
</feature>
<evidence type="ECO:0000256" key="3">
    <source>
        <dbReference type="ARBA" id="ARBA00022692"/>
    </source>
</evidence>
<name>A0ABS2AFJ4_9ACTN</name>
<dbReference type="RefSeq" id="WP_203378589.1">
    <property type="nucleotide sequence ID" value="NZ_JAENHP010000007.1"/>
</dbReference>
<feature type="transmembrane region" description="Helical" evidence="6">
    <location>
        <begin position="92"/>
        <end position="110"/>
    </location>
</feature>
<evidence type="ECO:0000313" key="8">
    <source>
        <dbReference type="EMBL" id="MBM2618598.1"/>
    </source>
</evidence>
<dbReference type="Pfam" id="PF00528">
    <property type="entry name" value="BPD_transp_1"/>
    <property type="match status" value="1"/>
</dbReference>
<evidence type="ECO:0000256" key="5">
    <source>
        <dbReference type="ARBA" id="ARBA00023136"/>
    </source>
</evidence>
<keyword evidence="5 6" id="KW-0472">Membrane</keyword>
<evidence type="ECO:0000259" key="7">
    <source>
        <dbReference type="PROSITE" id="PS50928"/>
    </source>
</evidence>
<dbReference type="Proteomes" id="UP000632138">
    <property type="component" value="Unassembled WGS sequence"/>
</dbReference>
<comment type="similarity">
    <text evidence="6">Belongs to the binding-protein-dependent transport system permease family.</text>
</comment>
<gene>
    <name evidence="8" type="ORF">JIG36_23865</name>
</gene>
<feature type="transmembrane region" description="Helical" evidence="6">
    <location>
        <begin position="64"/>
        <end position="85"/>
    </location>
</feature>
<feature type="transmembrane region" description="Helical" evidence="6">
    <location>
        <begin position="224"/>
        <end position="244"/>
    </location>
</feature>
<dbReference type="PANTHER" id="PTHR30177">
    <property type="entry name" value="GLYCINE BETAINE/L-PROLINE TRANSPORT SYSTEM PERMEASE PROTEIN PROW"/>
    <property type="match status" value="1"/>
</dbReference>
<dbReference type="InterPro" id="IPR000515">
    <property type="entry name" value="MetI-like"/>
</dbReference>
<protein>
    <submittedName>
        <fullName evidence="8">ABC transporter permease</fullName>
    </submittedName>
</protein>
<comment type="subcellular location">
    <subcellularLocation>
        <location evidence="6">Cell membrane</location>
        <topology evidence="6">Multi-pass membrane protein</topology>
    </subcellularLocation>
    <subcellularLocation>
        <location evidence="1">Membrane</location>
        <topology evidence="1">Multi-pass membrane protein</topology>
    </subcellularLocation>
</comment>
<keyword evidence="2 6" id="KW-0813">Transport</keyword>
<dbReference type="PROSITE" id="PS50928">
    <property type="entry name" value="ABC_TM1"/>
    <property type="match status" value="1"/>
</dbReference>
<dbReference type="EMBL" id="JAENHP010000007">
    <property type="protein sequence ID" value="MBM2618598.1"/>
    <property type="molecule type" value="Genomic_DNA"/>
</dbReference>
<dbReference type="PANTHER" id="PTHR30177:SF4">
    <property type="entry name" value="OSMOPROTECTANT IMPORT PERMEASE PROTEIN OSMW"/>
    <property type="match status" value="1"/>
</dbReference>
<dbReference type="SUPFAM" id="SSF161098">
    <property type="entry name" value="MetI-like"/>
    <property type="match status" value="1"/>
</dbReference>
<keyword evidence="9" id="KW-1185">Reference proteome</keyword>
<dbReference type="InterPro" id="IPR051204">
    <property type="entry name" value="ABC_transp_perm/SBD"/>
</dbReference>
<dbReference type="CDD" id="cd06261">
    <property type="entry name" value="TM_PBP2"/>
    <property type="match status" value="1"/>
</dbReference>
<dbReference type="Gene3D" id="1.10.3720.10">
    <property type="entry name" value="MetI-like"/>
    <property type="match status" value="1"/>
</dbReference>
<comment type="caution">
    <text evidence="8">The sequence shown here is derived from an EMBL/GenBank/DDBJ whole genome shotgun (WGS) entry which is preliminary data.</text>
</comment>
<reference evidence="8 9" key="1">
    <citation type="submission" date="2021-01" db="EMBL/GenBank/DDBJ databases">
        <title>Actinoplanes sp. nov. LDG1-06 isolated from lichen.</title>
        <authorList>
            <person name="Saeng-In P."/>
            <person name="Phongsopitanun W."/>
            <person name="Kanchanasin P."/>
            <person name="Yuki M."/>
            <person name="Kudo T."/>
            <person name="Ohkuma M."/>
            <person name="Tanasupawat S."/>
        </authorList>
    </citation>
    <scope>NUCLEOTIDE SEQUENCE [LARGE SCALE GENOMIC DNA]</scope>
    <source>
        <strain evidence="8 9">LDG1-06</strain>
    </source>
</reference>
<feature type="domain" description="ABC transmembrane type-1" evidence="7">
    <location>
        <begin position="60"/>
        <end position="241"/>
    </location>
</feature>
<evidence type="ECO:0000256" key="4">
    <source>
        <dbReference type="ARBA" id="ARBA00022989"/>
    </source>
</evidence>
<proteinExistence type="inferred from homology"/>
<accession>A0ABS2AFJ4</accession>